<sequence>MHDADAPRPVPTALADGSEAEDVPFGALQSCVGIRDWLLGEGARLPKADDLLAGLAERLNAIGVPIDRASTAIDTLHSEYSGVGRVWTRGGGSTVRLFPHGEGTAKAYQASPFYAVHETGEWLSLDLSETDEDAYAIIPELKADGYTHYVIAPLIFTNGTKNGITFATRAEGGFRDEDIAILRFVMPALAAVMEMRLLNKQLDTVLRIYVGDEPHRAILSGDIRRGQVRRIRSAILFADMRDYTRLSADRTPEGAVDLLNAFFDCLVPPIEREGGEVLKYLGDGLLAIFREPGDDLGGAAKSALMAAESALAALAEANAVGRFGEGKPAVDAGIALHHGEAAYGNVGSGTRLDFTVIGRDVNLASRLARLNRTLQEPLLMSKPFVDFLWGDPEPLGVHALDGFEEPMAVFRPMRLPATVKRVASA</sequence>
<dbReference type="EC" id="4.6.1.1" evidence="2"/>
<dbReference type="GO" id="GO:0004016">
    <property type="term" value="F:adenylate cyclase activity"/>
    <property type="evidence" value="ECO:0007669"/>
    <property type="project" value="UniProtKB-EC"/>
</dbReference>
<reference evidence="2 3" key="1">
    <citation type="submission" date="2019-10" db="EMBL/GenBank/DDBJ databases">
        <title>Draft Genome Sequence of the Caffeine Degrading Methylotroph Methylorubrum populi PINKEL.</title>
        <authorList>
            <person name="Dawson S.C."/>
            <person name="Zhang X."/>
            <person name="Wright M.E."/>
            <person name="Sharma G."/>
            <person name="Langner J.T."/>
            <person name="Ditty J.L."/>
            <person name="Subuyuj G.A."/>
        </authorList>
    </citation>
    <scope>NUCLEOTIDE SEQUENCE [LARGE SCALE GENOMIC DNA]</scope>
    <source>
        <strain evidence="2 3">Pinkel</strain>
    </source>
</reference>
<dbReference type="PANTHER" id="PTHR43081">
    <property type="entry name" value="ADENYLATE CYCLASE, TERMINAL-DIFFERENTIATION SPECIFIC-RELATED"/>
    <property type="match status" value="1"/>
</dbReference>
<comment type="caution">
    <text evidence="2">The sequence shown here is derived from an EMBL/GenBank/DDBJ whole genome shotgun (WGS) entry which is preliminary data.</text>
</comment>
<dbReference type="PROSITE" id="PS50125">
    <property type="entry name" value="GUANYLATE_CYCLASE_2"/>
    <property type="match status" value="1"/>
</dbReference>
<dbReference type="InterPro" id="IPR001054">
    <property type="entry name" value="A/G_cyclase"/>
</dbReference>
<protein>
    <submittedName>
        <fullName evidence="2">Adenylate cyclase</fullName>
        <ecNumber evidence="2">4.6.1.1</ecNumber>
        <ecNumber evidence="2">4.6.1.2</ecNumber>
    </submittedName>
</protein>
<evidence type="ECO:0000313" key="2">
    <source>
        <dbReference type="EMBL" id="KAB7787415.1"/>
    </source>
</evidence>
<gene>
    <name evidence="2" type="ORF">F8B43_0349</name>
</gene>
<dbReference type="SUPFAM" id="SSF55073">
    <property type="entry name" value="Nucleotide cyclase"/>
    <property type="match status" value="1"/>
</dbReference>
<accession>A0A833N2I4</accession>
<evidence type="ECO:0000259" key="1">
    <source>
        <dbReference type="PROSITE" id="PS50125"/>
    </source>
</evidence>
<dbReference type="AlphaFoldDB" id="A0A833N2I4"/>
<evidence type="ECO:0000313" key="3">
    <source>
        <dbReference type="Proteomes" id="UP000469949"/>
    </source>
</evidence>
<dbReference type="InterPro" id="IPR050697">
    <property type="entry name" value="Adenylyl/Guanylyl_Cyclase_3/4"/>
</dbReference>
<organism evidence="2 3">
    <name type="scientific">Methylorubrum populi</name>
    <dbReference type="NCBI Taxonomy" id="223967"/>
    <lineage>
        <taxon>Bacteria</taxon>
        <taxon>Pseudomonadati</taxon>
        <taxon>Pseudomonadota</taxon>
        <taxon>Alphaproteobacteria</taxon>
        <taxon>Hyphomicrobiales</taxon>
        <taxon>Methylobacteriaceae</taxon>
        <taxon>Methylorubrum</taxon>
    </lineage>
</organism>
<dbReference type="EC" id="4.6.1.2" evidence="2"/>
<name>A0A833N2I4_9HYPH</name>
<dbReference type="SMART" id="SM00044">
    <property type="entry name" value="CYCc"/>
    <property type="match status" value="1"/>
</dbReference>
<dbReference type="GO" id="GO:0006171">
    <property type="term" value="P:cAMP biosynthetic process"/>
    <property type="evidence" value="ECO:0007669"/>
    <property type="project" value="TreeGrafter"/>
</dbReference>
<dbReference type="RefSeq" id="WP_152275771.1">
    <property type="nucleotide sequence ID" value="NZ_WEKV01000003.1"/>
</dbReference>
<dbReference type="Proteomes" id="UP000469949">
    <property type="component" value="Unassembled WGS sequence"/>
</dbReference>
<dbReference type="InterPro" id="IPR029787">
    <property type="entry name" value="Nucleotide_cyclase"/>
</dbReference>
<feature type="domain" description="Guanylate cyclase" evidence="1">
    <location>
        <begin position="234"/>
        <end position="368"/>
    </location>
</feature>
<dbReference type="GO" id="GO:0004383">
    <property type="term" value="F:guanylate cyclase activity"/>
    <property type="evidence" value="ECO:0007669"/>
    <property type="project" value="UniProtKB-EC"/>
</dbReference>
<dbReference type="GO" id="GO:0035556">
    <property type="term" value="P:intracellular signal transduction"/>
    <property type="evidence" value="ECO:0007669"/>
    <property type="project" value="InterPro"/>
</dbReference>
<dbReference type="EMBL" id="WEKV01000003">
    <property type="protein sequence ID" value="KAB7787415.1"/>
    <property type="molecule type" value="Genomic_DNA"/>
</dbReference>
<keyword evidence="2" id="KW-0456">Lyase</keyword>
<dbReference type="Gene3D" id="3.30.70.1230">
    <property type="entry name" value="Nucleotide cyclase"/>
    <property type="match status" value="1"/>
</dbReference>
<proteinExistence type="predicted"/>
<dbReference type="CDD" id="cd07302">
    <property type="entry name" value="CHD"/>
    <property type="match status" value="1"/>
</dbReference>
<dbReference type="PANTHER" id="PTHR43081:SF11">
    <property type="entry name" value="BLR2264 PROTEIN"/>
    <property type="match status" value="1"/>
</dbReference>
<dbReference type="Pfam" id="PF00211">
    <property type="entry name" value="Guanylate_cyc"/>
    <property type="match status" value="1"/>
</dbReference>